<dbReference type="Gene3D" id="3.40.50.10740">
    <property type="entry name" value="Class I glutamine amidotransferase-like"/>
    <property type="match status" value="1"/>
</dbReference>
<evidence type="ECO:0000256" key="1">
    <source>
        <dbReference type="ARBA" id="ARBA00010233"/>
    </source>
</evidence>
<dbReference type="EMBL" id="ACIN03000015">
    <property type="protein sequence ID" value="ESK64936.1"/>
    <property type="molecule type" value="Genomic_DNA"/>
</dbReference>
<dbReference type="InterPro" id="IPR027461">
    <property type="entry name" value="Carboxypeptidase_A_C_sf"/>
</dbReference>
<dbReference type="PIRSF" id="PIRSF028757">
    <property type="entry name" value="LD-carboxypeptidase"/>
    <property type="match status" value="1"/>
</dbReference>
<dbReference type="InterPro" id="IPR029062">
    <property type="entry name" value="Class_I_gatase-like"/>
</dbReference>
<accession>W1Q1P9</accession>
<dbReference type="Pfam" id="PF17676">
    <property type="entry name" value="Peptidase_S66C"/>
    <property type="match status" value="1"/>
</dbReference>
<dbReference type="PANTHER" id="PTHR30237:SF4">
    <property type="entry name" value="LD-CARBOXYPEPTIDASE C-TERMINAL DOMAIN-CONTAINING PROTEIN"/>
    <property type="match status" value="1"/>
</dbReference>
<evidence type="ECO:0000256" key="2">
    <source>
        <dbReference type="ARBA" id="ARBA00022801"/>
    </source>
</evidence>
<dbReference type="Pfam" id="PF02016">
    <property type="entry name" value="Peptidase_S66"/>
    <property type="match status" value="1"/>
</dbReference>
<organism evidence="5 6">
    <name type="scientific">Abiotrophia defectiva ATCC 49176</name>
    <dbReference type="NCBI Taxonomy" id="592010"/>
    <lineage>
        <taxon>Bacteria</taxon>
        <taxon>Bacillati</taxon>
        <taxon>Bacillota</taxon>
        <taxon>Bacilli</taxon>
        <taxon>Lactobacillales</taxon>
        <taxon>Aerococcaceae</taxon>
        <taxon>Abiotrophia</taxon>
    </lineage>
</organism>
<dbReference type="CDD" id="cd07062">
    <property type="entry name" value="Peptidase_S66_mccF_like"/>
    <property type="match status" value="1"/>
</dbReference>
<evidence type="ECO:0000259" key="4">
    <source>
        <dbReference type="Pfam" id="PF17676"/>
    </source>
</evidence>
<reference evidence="5" key="1">
    <citation type="submission" date="2013-06" db="EMBL/GenBank/DDBJ databases">
        <authorList>
            <person name="Weinstock G."/>
            <person name="Sodergren E."/>
            <person name="Clifton S."/>
            <person name="Fulton L."/>
            <person name="Fulton B."/>
            <person name="Courtney L."/>
            <person name="Fronick C."/>
            <person name="Harrison M."/>
            <person name="Strong C."/>
            <person name="Farmer C."/>
            <person name="Delahaunty K."/>
            <person name="Markovic C."/>
            <person name="Hall O."/>
            <person name="Minx P."/>
            <person name="Tomlinson C."/>
            <person name="Mitreva M."/>
            <person name="Nelson J."/>
            <person name="Hou S."/>
            <person name="Wollam A."/>
            <person name="Pepin K.H."/>
            <person name="Johnson M."/>
            <person name="Bhonagiri V."/>
            <person name="Nash W.E."/>
            <person name="Warren W."/>
            <person name="Chinwalla A."/>
            <person name="Mardis E.R."/>
            <person name="Wilson R.K."/>
        </authorList>
    </citation>
    <scope>NUCLEOTIDE SEQUENCE [LARGE SCALE GENOMIC DNA]</scope>
    <source>
        <strain evidence="5">ATCC 49176</strain>
    </source>
</reference>
<dbReference type="AlphaFoldDB" id="W1Q1P9"/>
<proteinExistence type="inferred from homology"/>
<dbReference type="STRING" id="592010.GCWU000182_001668"/>
<dbReference type="eggNOG" id="COG1619">
    <property type="taxonomic scope" value="Bacteria"/>
</dbReference>
<keyword evidence="6" id="KW-1185">Reference proteome</keyword>
<evidence type="ECO:0000313" key="6">
    <source>
        <dbReference type="Proteomes" id="UP000019050"/>
    </source>
</evidence>
<dbReference type="GO" id="GO:0004180">
    <property type="term" value="F:carboxypeptidase activity"/>
    <property type="evidence" value="ECO:0007669"/>
    <property type="project" value="UniProtKB-KW"/>
</dbReference>
<comment type="caution">
    <text evidence="5">The sequence shown here is derived from an EMBL/GenBank/DDBJ whole genome shotgun (WGS) entry which is preliminary data.</text>
</comment>
<dbReference type="Gene3D" id="3.50.30.60">
    <property type="entry name" value="LD-carboxypeptidase A C-terminal domain-like"/>
    <property type="match status" value="1"/>
</dbReference>
<evidence type="ECO:0000313" key="5">
    <source>
        <dbReference type="EMBL" id="ESK64936.1"/>
    </source>
</evidence>
<dbReference type="InterPro" id="IPR040921">
    <property type="entry name" value="Peptidase_S66C"/>
</dbReference>
<gene>
    <name evidence="5" type="ORF">GCWU000182_001668</name>
</gene>
<dbReference type="HOGENOM" id="CLU_034346_1_0_9"/>
<dbReference type="SUPFAM" id="SSF52317">
    <property type="entry name" value="Class I glutamine amidotransferase-like"/>
    <property type="match status" value="1"/>
</dbReference>
<keyword evidence="2" id="KW-0378">Hydrolase</keyword>
<name>W1Q1P9_ABIDE</name>
<feature type="domain" description="LD-carboxypeptidase C-terminal" evidence="4">
    <location>
        <begin position="203"/>
        <end position="332"/>
    </location>
</feature>
<dbReference type="InterPro" id="IPR003507">
    <property type="entry name" value="S66_fam"/>
</dbReference>
<sequence length="343" mass="38587">MMIKKLAIVSLSAGVLGEDFIKHELKIGLKRLTDLGLEVSFMPNALKGIDYLKQHPEARAADLLQAFRDPEIDMILCAIGGDDTYRLLPYLFENGELASAVCQKVFLGFSDTTLNHLMLHKVGLKTFYGQSFLADICELDQDMLPYTRQYFEELIKTGTIKEIRPSELWYESRTDFGVDQIGKPLKSHLDHGFDLLQGNPVFSGEILGGCLDSLYDIFNGERYADMPLLCSRYALFPQKEDWVGKILLLETSEEKMPPEKFYQALTLLKETGIFDSISGLLVGKPMDEVYSEEYKQILVDVIANPSLPVVFNLNVGHAQPRCIIPFGLKATVDATNQVIRFEG</sequence>
<dbReference type="SUPFAM" id="SSF141986">
    <property type="entry name" value="LD-carboxypeptidase A C-terminal domain-like"/>
    <property type="match status" value="1"/>
</dbReference>
<comment type="similarity">
    <text evidence="1">Belongs to the peptidase S66 family.</text>
</comment>
<protein>
    <submittedName>
        <fullName evidence="5">LD-carboxypeptidase</fullName>
    </submittedName>
</protein>
<evidence type="ECO:0000259" key="3">
    <source>
        <dbReference type="Pfam" id="PF02016"/>
    </source>
</evidence>
<dbReference type="InterPro" id="IPR027478">
    <property type="entry name" value="LdcA_N"/>
</dbReference>
<dbReference type="Proteomes" id="UP000019050">
    <property type="component" value="Unassembled WGS sequence"/>
</dbReference>
<dbReference type="InterPro" id="IPR040449">
    <property type="entry name" value="Peptidase_S66_N"/>
</dbReference>
<feature type="domain" description="LD-carboxypeptidase N-terminal" evidence="3">
    <location>
        <begin position="7"/>
        <end position="129"/>
    </location>
</feature>
<dbReference type="PANTHER" id="PTHR30237">
    <property type="entry name" value="MURAMOYLTETRAPEPTIDE CARBOXYPEPTIDASE"/>
    <property type="match status" value="1"/>
</dbReference>